<evidence type="ECO:0000256" key="1">
    <source>
        <dbReference type="ARBA" id="ARBA00022598"/>
    </source>
</evidence>
<comment type="caution">
    <text evidence="5">The sequence shown here is derived from an EMBL/GenBank/DDBJ whole genome shotgun (WGS) entry which is preliminary data.</text>
</comment>
<dbReference type="Pfam" id="PF01406">
    <property type="entry name" value="tRNA-synt_1e"/>
    <property type="match status" value="1"/>
</dbReference>
<evidence type="ECO:0000256" key="3">
    <source>
        <dbReference type="ARBA" id="ARBA00022840"/>
    </source>
</evidence>
<dbReference type="Proteomes" id="UP001152561">
    <property type="component" value="Unassembled WGS sequence"/>
</dbReference>
<dbReference type="SUPFAM" id="SSF52374">
    <property type="entry name" value="Nucleotidylyl transferase"/>
    <property type="match status" value="1"/>
</dbReference>
<keyword evidence="1" id="KW-0436">Ligase</keyword>
<dbReference type="InterPro" id="IPR032678">
    <property type="entry name" value="tRNA-synt_1_cat_dom"/>
</dbReference>
<dbReference type="InterPro" id="IPR014729">
    <property type="entry name" value="Rossmann-like_a/b/a_fold"/>
</dbReference>
<organism evidence="5 6">
    <name type="scientific">Anisodus acutangulus</name>
    <dbReference type="NCBI Taxonomy" id="402998"/>
    <lineage>
        <taxon>Eukaryota</taxon>
        <taxon>Viridiplantae</taxon>
        <taxon>Streptophyta</taxon>
        <taxon>Embryophyta</taxon>
        <taxon>Tracheophyta</taxon>
        <taxon>Spermatophyta</taxon>
        <taxon>Magnoliopsida</taxon>
        <taxon>eudicotyledons</taxon>
        <taxon>Gunneridae</taxon>
        <taxon>Pentapetalae</taxon>
        <taxon>asterids</taxon>
        <taxon>lamiids</taxon>
        <taxon>Solanales</taxon>
        <taxon>Solanaceae</taxon>
        <taxon>Solanoideae</taxon>
        <taxon>Hyoscyameae</taxon>
        <taxon>Anisodus</taxon>
    </lineage>
</organism>
<dbReference type="PANTHER" id="PTHR10890:SF25">
    <property type="entry name" value="CYSTEINE--TRNA LIGASE, CHLOROPLASTIC_MITOCHONDRIAL"/>
    <property type="match status" value="1"/>
</dbReference>
<evidence type="ECO:0000313" key="5">
    <source>
        <dbReference type="EMBL" id="KAJ8538853.1"/>
    </source>
</evidence>
<dbReference type="Gene3D" id="3.40.50.620">
    <property type="entry name" value="HUPs"/>
    <property type="match status" value="1"/>
</dbReference>
<proteinExistence type="predicted"/>
<gene>
    <name evidence="5" type="ORF">K7X08_032322</name>
</gene>
<name>A0A9Q1R3B4_9SOLA</name>
<dbReference type="GO" id="GO:0004817">
    <property type="term" value="F:cysteine-tRNA ligase activity"/>
    <property type="evidence" value="ECO:0007669"/>
    <property type="project" value="TreeGrafter"/>
</dbReference>
<dbReference type="GO" id="GO:0006423">
    <property type="term" value="P:cysteinyl-tRNA aminoacylation"/>
    <property type="evidence" value="ECO:0007669"/>
    <property type="project" value="TreeGrafter"/>
</dbReference>
<dbReference type="AlphaFoldDB" id="A0A9Q1R3B4"/>
<feature type="domain" description="tRNA synthetases class I catalytic" evidence="4">
    <location>
        <begin position="20"/>
        <end position="113"/>
    </location>
</feature>
<keyword evidence="3" id="KW-0067">ATP-binding</keyword>
<keyword evidence="2" id="KW-0547">Nucleotide-binding</keyword>
<evidence type="ECO:0000256" key="2">
    <source>
        <dbReference type="ARBA" id="ARBA00022741"/>
    </source>
</evidence>
<evidence type="ECO:0000313" key="6">
    <source>
        <dbReference type="Proteomes" id="UP001152561"/>
    </source>
</evidence>
<evidence type="ECO:0000259" key="4">
    <source>
        <dbReference type="Pfam" id="PF01406"/>
    </source>
</evidence>
<dbReference type="EMBL" id="JAJAGQ010000017">
    <property type="protein sequence ID" value="KAJ8538853.1"/>
    <property type="molecule type" value="Genomic_DNA"/>
</dbReference>
<reference evidence="6" key="1">
    <citation type="journal article" date="2023" name="Proc. Natl. Acad. Sci. U.S.A.">
        <title>Genomic and structural basis for evolution of tropane alkaloid biosynthesis.</title>
        <authorList>
            <person name="Wanga Y.-J."/>
            <person name="Taina T."/>
            <person name="Yua J.-Y."/>
            <person name="Lia J."/>
            <person name="Xua B."/>
            <person name="Chenc J."/>
            <person name="D'Auriad J.C."/>
            <person name="Huanga J.-P."/>
            <person name="Huanga S.-X."/>
        </authorList>
    </citation>
    <scope>NUCLEOTIDE SEQUENCE [LARGE SCALE GENOMIC DNA]</scope>
    <source>
        <strain evidence="6">cv. KIB-2019</strain>
    </source>
</reference>
<protein>
    <recommendedName>
        <fullName evidence="4">tRNA synthetases class I catalytic domain-containing protein</fullName>
    </recommendedName>
</protein>
<dbReference type="GO" id="GO:0005737">
    <property type="term" value="C:cytoplasm"/>
    <property type="evidence" value="ECO:0007669"/>
    <property type="project" value="TreeGrafter"/>
</dbReference>
<dbReference type="OrthoDB" id="438179at2759"/>
<dbReference type="InterPro" id="IPR024909">
    <property type="entry name" value="Cys-tRNA/MSH_ligase"/>
</dbReference>
<dbReference type="PANTHER" id="PTHR10890">
    <property type="entry name" value="CYSTEINYL-TRNA SYNTHETASE"/>
    <property type="match status" value="1"/>
</dbReference>
<sequence length="142" mass="16711">MEAGKSRNHLYQKSPEKLECRYLNFLGYEVNYVRNFTDVDDKIIARANEQREDPIKLSRRFCEEFHQDMTYLHCLPPSVEPRVSDHMAHIIDMIQQIIDNDCAYRIDGDIYFLAGERVAVDTRKNHPADFALWKSAKEGEPF</sequence>
<dbReference type="GO" id="GO:0005524">
    <property type="term" value="F:ATP binding"/>
    <property type="evidence" value="ECO:0007669"/>
    <property type="project" value="UniProtKB-KW"/>
</dbReference>
<accession>A0A9Q1R3B4</accession>
<keyword evidence="6" id="KW-1185">Reference proteome</keyword>